<keyword evidence="2" id="KW-1185">Reference proteome</keyword>
<reference evidence="1" key="1">
    <citation type="journal article" date="2016" name="Nat. Genet.">
        <title>A high-quality carrot genome assembly provides new insights into carotenoid accumulation and asterid genome evolution.</title>
        <authorList>
            <person name="Iorizzo M."/>
            <person name="Ellison S."/>
            <person name="Senalik D."/>
            <person name="Zeng P."/>
            <person name="Satapoomin P."/>
            <person name="Huang J."/>
            <person name="Bowman M."/>
            <person name="Iovene M."/>
            <person name="Sanseverino W."/>
            <person name="Cavagnaro P."/>
            <person name="Yildiz M."/>
            <person name="Macko-Podgorni A."/>
            <person name="Moranska E."/>
            <person name="Grzebelus E."/>
            <person name="Grzebelus D."/>
            <person name="Ashrafi H."/>
            <person name="Zheng Z."/>
            <person name="Cheng S."/>
            <person name="Spooner D."/>
            <person name="Van Deynze A."/>
            <person name="Simon P."/>
        </authorList>
    </citation>
    <scope>NUCLEOTIDE SEQUENCE</scope>
    <source>
        <tissue evidence="1">Leaf</tissue>
    </source>
</reference>
<evidence type="ECO:0000313" key="1">
    <source>
        <dbReference type="EMBL" id="WOG96972.1"/>
    </source>
</evidence>
<protein>
    <submittedName>
        <fullName evidence="1">Uncharacterized protein</fullName>
    </submittedName>
</protein>
<accession>A0A165XCY0</accession>
<dbReference type="SUPFAM" id="SSF81383">
    <property type="entry name" value="F-box domain"/>
    <property type="match status" value="1"/>
</dbReference>
<dbReference type="Gramene" id="KZM98039">
    <property type="protein sequence ID" value="KZM98039"/>
    <property type="gene ID" value="DCAR_014599"/>
</dbReference>
<dbReference type="Pfam" id="PF12937">
    <property type="entry name" value="F-box-like"/>
    <property type="match status" value="1"/>
</dbReference>
<gene>
    <name evidence="1" type="ORF">DCAR_0416311</name>
</gene>
<sequence length="377" mass="42002">MEVSSGIDFIQCLGPDMSIKILMCLEDPSDLVRVSSVSTSWRHFVIENGLCKKLCLQMYPELGGLSHVIKVNNVIKPDKFELNNSIEWTCLKRDHITYAFLARGFDSFIRKDCLFEAICASSTDNYPEESIQNTLEPSDSVDNRVSYWSSEGESNHAVPETLLYKLTSNLCVITEIHVQPFQAFFQSGFPIYSAKAVRFRTGYPRYPMDIQDEAAGESIHGFADKFVWTYTSPEFPMVQENCLQKFKLPEPAICIGGILLVELLGRVQRQEMDGLYYICVAHVQVVGRPLSPTFDVEVLDSSGKCNLKYYPEASYCWSPTKSGEACTNSPSRFRMFTASIRGWEQMILNTLLGAGVDAAAEAAAGAGANSDSDDLVA</sequence>
<dbReference type="InterPro" id="IPR055336">
    <property type="entry name" value="At4g00755-like"/>
</dbReference>
<reference evidence="1" key="2">
    <citation type="submission" date="2022-03" db="EMBL/GenBank/DDBJ databases">
        <title>Draft title - Genomic analysis of global carrot germplasm unveils the trajectory of domestication and the origin of high carotenoid orange carrot.</title>
        <authorList>
            <person name="Iorizzo M."/>
            <person name="Ellison S."/>
            <person name="Senalik D."/>
            <person name="Macko-Podgorni A."/>
            <person name="Grzebelus D."/>
            <person name="Bostan H."/>
            <person name="Rolling W."/>
            <person name="Curaba J."/>
            <person name="Simon P."/>
        </authorList>
    </citation>
    <scope>NUCLEOTIDE SEQUENCE</scope>
    <source>
        <tissue evidence="1">Leaf</tissue>
    </source>
</reference>
<dbReference type="PANTHER" id="PTHR39741">
    <property type="entry name" value="F-BOX DOMAIN CONTAINING PROTEIN, EXPRESSED"/>
    <property type="match status" value="1"/>
</dbReference>
<proteinExistence type="predicted"/>
<dbReference type="Proteomes" id="UP000077755">
    <property type="component" value="Chromosome 4"/>
</dbReference>
<dbReference type="OrthoDB" id="63379at2759"/>
<dbReference type="Gene3D" id="1.20.1280.50">
    <property type="match status" value="1"/>
</dbReference>
<dbReference type="PANTHER" id="PTHR39741:SF2">
    <property type="entry name" value="F-BOX DOMAIN-CONTAINING PROTEIN"/>
    <property type="match status" value="1"/>
</dbReference>
<dbReference type="AlphaFoldDB" id="A0A165XCY0"/>
<dbReference type="InterPro" id="IPR036047">
    <property type="entry name" value="F-box-like_dom_sf"/>
</dbReference>
<dbReference type="EMBL" id="CP093346">
    <property type="protein sequence ID" value="WOG96972.1"/>
    <property type="molecule type" value="Genomic_DNA"/>
</dbReference>
<dbReference type="KEGG" id="dcr:108215704"/>
<name>A0A165XCY0_DAUCS</name>
<evidence type="ECO:0000313" key="2">
    <source>
        <dbReference type="Proteomes" id="UP000077755"/>
    </source>
</evidence>
<dbReference type="OMA" id="SSWRHFV"/>
<dbReference type="InterPro" id="IPR001810">
    <property type="entry name" value="F-box_dom"/>
</dbReference>
<organism evidence="1 2">
    <name type="scientific">Daucus carota subsp. sativus</name>
    <name type="common">Carrot</name>
    <dbReference type="NCBI Taxonomy" id="79200"/>
    <lineage>
        <taxon>Eukaryota</taxon>
        <taxon>Viridiplantae</taxon>
        <taxon>Streptophyta</taxon>
        <taxon>Embryophyta</taxon>
        <taxon>Tracheophyta</taxon>
        <taxon>Spermatophyta</taxon>
        <taxon>Magnoliopsida</taxon>
        <taxon>eudicotyledons</taxon>
        <taxon>Gunneridae</taxon>
        <taxon>Pentapetalae</taxon>
        <taxon>asterids</taxon>
        <taxon>campanulids</taxon>
        <taxon>Apiales</taxon>
        <taxon>Apiaceae</taxon>
        <taxon>Apioideae</taxon>
        <taxon>Scandiceae</taxon>
        <taxon>Daucinae</taxon>
        <taxon>Daucus</taxon>
        <taxon>Daucus sect. Daucus</taxon>
    </lineage>
</organism>